<dbReference type="Gene3D" id="3.40.50.300">
    <property type="entry name" value="P-loop containing nucleotide triphosphate hydrolases"/>
    <property type="match status" value="2"/>
</dbReference>
<sequence>MFSLSFLRPPLHIRAGVVMFKTLFNLIGYRKSKSHETKSGFEILEIQIPKSIDDDHSEIQSAPLAAEQLFASIHGLLRADKSLQESFSFEMFSSQKGIRFYAAVPSNVREFVESQIYAQYPTSHITVVPDYVNDVNEGLNCDGANLVLSKRYIFPIKTFKDFEVDPLSAITSVLAGVTENEQIWFQLLIKPTPDVWQGEGYDYVTMIRTGVAPSKSFLFDIPKAIFKELLGVFSDIVPNVLNPARNLQGGLPAPQFGKTSVSAGQDLSLKAIENKLSKMGFEVVIRILSFSQSTERASSNLRALVASMRQFSTSDLNSFTLNTARNKKDILDSYRKRELDDELSFILNIEEMASIFHLPSASVETPNIDWVFSKKSEPPANLPTEDCVLLGETTYRNQKIRFGLKNGDDRLRHMYLIGKTGTGKSSMFESMIAQDIKNGFGVGVLDPHGELIENVLEYIPDERINDVILFDPSDTARPVGFNMLEMEDSSQKNLMASGLVSAIKQHFDYSWGPRLEYLLNYSILTLLEVEGTTMLGITRLLEDENYQKYILHKVKDPVIIDFWEKEYKNMKGNQRLITEAVAPIQNKVNRFLSSTTIRNILGQRKSTVNLWDAMNSKKIILINLSKGKIGDDNANLLGALLVSRIQFTALQRVKIPSNDRVPFYLYVDEFQNFVTGTFESILSESRKYKLGMYLTHQFTAQLPEELLDAVFGNVGTIAAFSVGAPDAKVLTQEFTPFFEETDLISLERFHIYMKLMIDGMTSLPFSAKILVPWDPESRVVKKTTNKERVIALSREKYGVDSTYIEDKIRKWVEFKFDKGKAIAEENRDKEAQTADSPSTPDLSTPDLK</sequence>
<dbReference type="PANTHER" id="PTHR42957">
    <property type="entry name" value="HELICASE MJ1565-RELATED"/>
    <property type="match status" value="1"/>
</dbReference>
<evidence type="ECO:0000313" key="5">
    <source>
        <dbReference type="Proteomes" id="UP000177763"/>
    </source>
</evidence>
<dbReference type="InterPro" id="IPR027417">
    <property type="entry name" value="P-loop_NTPase"/>
</dbReference>
<dbReference type="Proteomes" id="UP000177763">
    <property type="component" value="Unassembled WGS sequence"/>
</dbReference>
<accession>A0A1F4VG94</accession>
<dbReference type="STRING" id="1802630.A3H26_02800"/>
<dbReference type="CDD" id="cd01127">
    <property type="entry name" value="TrwB_TraG_TraD_VirD4"/>
    <property type="match status" value="1"/>
</dbReference>
<reference evidence="4 5" key="1">
    <citation type="journal article" date="2016" name="Nat. Commun.">
        <title>Thousands of microbial genomes shed light on interconnected biogeochemical processes in an aquifer system.</title>
        <authorList>
            <person name="Anantharaman K."/>
            <person name="Brown C.T."/>
            <person name="Hug L.A."/>
            <person name="Sharon I."/>
            <person name="Castelle C.J."/>
            <person name="Probst A.J."/>
            <person name="Thomas B.C."/>
            <person name="Singh A."/>
            <person name="Wilkins M.J."/>
            <person name="Karaoz U."/>
            <person name="Brodie E.L."/>
            <person name="Williams K.H."/>
            <person name="Hubbard S.S."/>
            <person name="Banfield J.F."/>
        </authorList>
    </citation>
    <scope>NUCLEOTIDE SEQUENCE [LARGE SCALE GENOMIC DNA]</scope>
</reference>
<feature type="region of interest" description="Disordered" evidence="1">
    <location>
        <begin position="825"/>
        <end position="848"/>
    </location>
</feature>
<dbReference type="AlphaFoldDB" id="A0A1F4VG94"/>
<evidence type="ECO:0000259" key="3">
    <source>
        <dbReference type="Pfam" id="PF26449"/>
    </source>
</evidence>
<dbReference type="InterPro" id="IPR058441">
    <property type="entry name" value="DUF8128"/>
</dbReference>
<dbReference type="InterPro" id="IPR008571">
    <property type="entry name" value="HerA-like"/>
</dbReference>
<dbReference type="Pfam" id="PF26449">
    <property type="entry name" value="DUF8128"/>
    <property type="match status" value="1"/>
</dbReference>
<evidence type="ECO:0000256" key="1">
    <source>
        <dbReference type="SAM" id="MobiDB-lite"/>
    </source>
</evidence>
<comment type="caution">
    <text evidence="4">The sequence shown here is derived from an EMBL/GenBank/DDBJ whole genome shotgun (WGS) entry which is preliminary data.</text>
</comment>
<evidence type="ECO:0000313" key="4">
    <source>
        <dbReference type="EMBL" id="OGC56214.1"/>
    </source>
</evidence>
<protein>
    <submittedName>
        <fullName evidence="4">Uncharacterized protein</fullName>
    </submittedName>
</protein>
<dbReference type="EMBL" id="MEVN01000044">
    <property type="protein sequence ID" value="OGC56214.1"/>
    <property type="molecule type" value="Genomic_DNA"/>
</dbReference>
<name>A0A1F4VG94_UNCKA</name>
<proteinExistence type="predicted"/>
<dbReference type="PANTHER" id="PTHR42957:SF1">
    <property type="entry name" value="HELICASE MJ1565-RELATED"/>
    <property type="match status" value="1"/>
</dbReference>
<organism evidence="4 5">
    <name type="scientific">candidate division WWE3 bacterium RIFCSPLOWO2_12_FULL_36_10</name>
    <dbReference type="NCBI Taxonomy" id="1802630"/>
    <lineage>
        <taxon>Bacteria</taxon>
        <taxon>Katanobacteria</taxon>
    </lineage>
</organism>
<evidence type="ECO:0000259" key="2">
    <source>
        <dbReference type="Pfam" id="PF01935"/>
    </source>
</evidence>
<feature type="domain" description="DUF8128" evidence="3">
    <location>
        <begin position="65"/>
        <end position="370"/>
    </location>
</feature>
<dbReference type="Pfam" id="PF01935">
    <property type="entry name" value="DUF87"/>
    <property type="match status" value="1"/>
</dbReference>
<feature type="compositionally biased region" description="Polar residues" evidence="1">
    <location>
        <begin position="833"/>
        <end position="842"/>
    </location>
</feature>
<feature type="domain" description="Helicase HerA central" evidence="2">
    <location>
        <begin position="400"/>
        <end position="634"/>
    </location>
</feature>
<dbReference type="InterPro" id="IPR002789">
    <property type="entry name" value="HerA_central"/>
</dbReference>
<dbReference type="SUPFAM" id="SSF52540">
    <property type="entry name" value="P-loop containing nucleoside triphosphate hydrolases"/>
    <property type="match status" value="1"/>
</dbReference>
<gene>
    <name evidence="4" type="ORF">A3H26_02800</name>
</gene>